<comment type="caution">
    <text evidence="10">The sequence shown here is derived from an EMBL/GenBank/DDBJ whole genome shotgun (WGS) entry which is preliminary data.</text>
</comment>
<feature type="binding site" evidence="8">
    <location>
        <position position="5"/>
    </location>
    <ligand>
        <name>Mg(2+)</name>
        <dbReference type="ChEBI" id="CHEBI:18420"/>
    </ligand>
</feature>
<dbReference type="HAMAP" id="MF_00101">
    <property type="entry name" value="AcpS"/>
    <property type="match status" value="1"/>
</dbReference>
<dbReference type="InterPro" id="IPR008278">
    <property type="entry name" value="4-PPantetheinyl_Trfase_dom"/>
</dbReference>
<proteinExistence type="inferred from homology"/>
<dbReference type="GO" id="GO:0000287">
    <property type="term" value="F:magnesium ion binding"/>
    <property type="evidence" value="ECO:0007669"/>
    <property type="project" value="UniProtKB-UniRule"/>
</dbReference>
<feature type="binding site" evidence="8">
    <location>
        <position position="50"/>
    </location>
    <ligand>
        <name>Mg(2+)</name>
        <dbReference type="ChEBI" id="CHEBI:18420"/>
    </ligand>
</feature>
<evidence type="ECO:0000256" key="3">
    <source>
        <dbReference type="ARBA" id="ARBA00022723"/>
    </source>
</evidence>
<evidence type="ECO:0000259" key="9">
    <source>
        <dbReference type="Pfam" id="PF01648"/>
    </source>
</evidence>
<keyword evidence="3 8" id="KW-0479">Metal-binding</keyword>
<keyword evidence="7 8" id="KW-0275">Fatty acid biosynthesis</keyword>
<comment type="cofactor">
    <cofactor evidence="8">
        <name>Mg(2+)</name>
        <dbReference type="ChEBI" id="CHEBI:18420"/>
    </cofactor>
</comment>
<protein>
    <recommendedName>
        <fullName evidence="8">Holo-[acyl-carrier-protein] synthase</fullName>
        <shortName evidence="8">Holo-ACP synthase</shortName>
        <ecNumber evidence="8">2.7.8.7</ecNumber>
    </recommendedName>
    <alternativeName>
        <fullName evidence="8">4'-phosphopantetheinyl transferase AcpS</fullName>
    </alternativeName>
</protein>
<dbReference type="Gene3D" id="3.90.470.20">
    <property type="entry name" value="4'-phosphopantetheinyl transferase domain"/>
    <property type="match status" value="1"/>
</dbReference>
<dbReference type="EC" id="2.7.8.7" evidence="8"/>
<evidence type="ECO:0000256" key="1">
    <source>
        <dbReference type="ARBA" id="ARBA00022516"/>
    </source>
</evidence>
<evidence type="ECO:0000256" key="6">
    <source>
        <dbReference type="ARBA" id="ARBA00023098"/>
    </source>
</evidence>
<evidence type="ECO:0000256" key="4">
    <source>
        <dbReference type="ARBA" id="ARBA00022832"/>
    </source>
</evidence>
<evidence type="ECO:0000313" key="10">
    <source>
        <dbReference type="EMBL" id="PRM99017.1"/>
    </source>
</evidence>
<name>A0A2S9TJN6_9BACT</name>
<keyword evidence="1 8" id="KW-0444">Lipid biosynthesis</keyword>
<keyword evidence="2 8" id="KW-0808">Transferase</keyword>
<dbReference type="GO" id="GO:0008897">
    <property type="term" value="F:holo-[acyl-carrier-protein] synthase activity"/>
    <property type="evidence" value="ECO:0007669"/>
    <property type="project" value="UniProtKB-UniRule"/>
</dbReference>
<keyword evidence="4 8" id="KW-0276">Fatty acid metabolism</keyword>
<sequence>MIGIDIVSIDRIKKMHEKFGDKFYDRFLCEDEKKLVKSPQTAAGFWAAKEAASKAIGTGIGEICSFYDIKIKKDENNAPKIKYSKKLRKRFKIKKSSVSITHDGGFAIAVVVNSLKK</sequence>
<dbReference type="GO" id="GO:0005737">
    <property type="term" value="C:cytoplasm"/>
    <property type="evidence" value="ECO:0007669"/>
    <property type="project" value="UniProtKB-SubCell"/>
</dbReference>
<dbReference type="AlphaFoldDB" id="A0A2S9TJN6"/>
<dbReference type="SUPFAM" id="SSF56214">
    <property type="entry name" value="4'-phosphopantetheinyl transferase"/>
    <property type="match status" value="1"/>
</dbReference>
<accession>A0A2S9TJN6</accession>
<keyword evidence="8" id="KW-0963">Cytoplasm</keyword>
<comment type="subcellular location">
    <subcellularLocation>
        <location evidence="8">Cytoplasm</location>
    </subcellularLocation>
</comment>
<dbReference type="NCBIfam" id="TIGR00556">
    <property type="entry name" value="pantethn_trn"/>
    <property type="match status" value="1"/>
</dbReference>
<evidence type="ECO:0000256" key="7">
    <source>
        <dbReference type="ARBA" id="ARBA00023160"/>
    </source>
</evidence>
<feature type="domain" description="4'-phosphopantetheinyl transferase" evidence="9">
    <location>
        <begin position="2"/>
        <end position="110"/>
    </location>
</feature>
<evidence type="ECO:0000256" key="2">
    <source>
        <dbReference type="ARBA" id="ARBA00022679"/>
    </source>
</evidence>
<dbReference type="InterPro" id="IPR037143">
    <property type="entry name" value="4-PPantetheinyl_Trfase_dom_sf"/>
</dbReference>
<comment type="function">
    <text evidence="8">Transfers the 4'-phosphopantetheine moiety from coenzyme A to a Ser of acyl-carrier-protein.</text>
</comment>
<dbReference type="Pfam" id="PF01648">
    <property type="entry name" value="ACPS"/>
    <property type="match status" value="1"/>
</dbReference>
<keyword evidence="6 8" id="KW-0443">Lipid metabolism</keyword>
<evidence type="ECO:0000313" key="11">
    <source>
        <dbReference type="Proteomes" id="UP000239151"/>
    </source>
</evidence>
<gene>
    <name evidence="8" type="primary">acpS</name>
    <name evidence="10" type="ORF">CJ670_01420</name>
</gene>
<evidence type="ECO:0000256" key="5">
    <source>
        <dbReference type="ARBA" id="ARBA00022842"/>
    </source>
</evidence>
<dbReference type="NCBIfam" id="TIGR00516">
    <property type="entry name" value="acpS"/>
    <property type="match status" value="1"/>
</dbReference>
<dbReference type="EMBL" id="NXGI01000002">
    <property type="protein sequence ID" value="PRM99017.1"/>
    <property type="molecule type" value="Genomic_DNA"/>
</dbReference>
<dbReference type="Proteomes" id="UP000239151">
    <property type="component" value="Unassembled WGS sequence"/>
</dbReference>
<organism evidence="10 11">
    <name type="scientific">Aliarcobacter cryaerophilus</name>
    <dbReference type="NCBI Taxonomy" id="28198"/>
    <lineage>
        <taxon>Bacteria</taxon>
        <taxon>Pseudomonadati</taxon>
        <taxon>Campylobacterota</taxon>
        <taxon>Epsilonproteobacteria</taxon>
        <taxon>Campylobacterales</taxon>
        <taxon>Arcobacteraceae</taxon>
        <taxon>Aliarcobacter</taxon>
    </lineage>
</organism>
<evidence type="ECO:0000256" key="8">
    <source>
        <dbReference type="HAMAP-Rule" id="MF_00101"/>
    </source>
</evidence>
<reference evidence="10 11" key="1">
    <citation type="submission" date="2017-09" db="EMBL/GenBank/DDBJ databases">
        <title>Reassesment of A. cryaerophilus.</title>
        <authorList>
            <person name="Perez-Cataluna A."/>
            <person name="Collado L."/>
            <person name="Salgado O."/>
            <person name="Lefinanco V."/>
            <person name="Figueras M.J."/>
        </authorList>
    </citation>
    <scope>NUCLEOTIDE SEQUENCE [LARGE SCALE GENOMIC DNA]</scope>
    <source>
        <strain evidence="10 11">LMG 9065</strain>
    </source>
</reference>
<comment type="catalytic activity">
    <reaction evidence="8">
        <text>apo-[ACP] + CoA = holo-[ACP] + adenosine 3',5'-bisphosphate + H(+)</text>
        <dbReference type="Rhea" id="RHEA:12068"/>
        <dbReference type="Rhea" id="RHEA-COMP:9685"/>
        <dbReference type="Rhea" id="RHEA-COMP:9690"/>
        <dbReference type="ChEBI" id="CHEBI:15378"/>
        <dbReference type="ChEBI" id="CHEBI:29999"/>
        <dbReference type="ChEBI" id="CHEBI:57287"/>
        <dbReference type="ChEBI" id="CHEBI:58343"/>
        <dbReference type="ChEBI" id="CHEBI:64479"/>
        <dbReference type="EC" id="2.7.8.7"/>
    </reaction>
</comment>
<dbReference type="InterPro" id="IPR002582">
    <property type="entry name" value="ACPS"/>
</dbReference>
<keyword evidence="5 8" id="KW-0460">Magnesium</keyword>
<dbReference type="GO" id="GO:0006633">
    <property type="term" value="P:fatty acid biosynthetic process"/>
    <property type="evidence" value="ECO:0007669"/>
    <property type="project" value="UniProtKB-UniRule"/>
</dbReference>
<dbReference type="InterPro" id="IPR004568">
    <property type="entry name" value="Ppantetheine-prot_Trfase_dom"/>
</dbReference>
<comment type="similarity">
    <text evidence="8">Belongs to the P-Pant transferase superfamily. AcpS family.</text>
</comment>